<keyword evidence="2" id="KW-0238">DNA-binding</keyword>
<dbReference type="PRINTS" id="PR00038">
    <property type="entry name" value="HTHLUXR"/>
</dbReference>
<sequence length="178" mass="19994">MADIAFENAPVGLIYSEDRIIRRCNPSFAEMFGYHPDELHNTSLSRLYPSVAEFDHIGRVGLRKMVGGGRYADERIMRRASGELFWCRVRGQSLTPDTPFNKAVWTFSDLSEVRPSTGLTLRERQVAKLMIGGVTTKEIAHELGISPRTAEVHRARLLKKMDAKNGLELVARLVGIPL</sequence>
<reference evidence="6" key="1">
    <citation type="submission" date="2015-12" db="EMBL/GenBank/DDBJ databases">
        <authorList>
            <person name="Zhang G."/>
            <person name="Stingl U."/>
        </authorList>
    </citation>
    <scope>NUCLEOTIDE SEQUENCE [LARGE SCALE GENOMIC DNA]</scope>
    <source>
        <strain evidence="6">ZGT108</strain>
    </source>
</reference>
<evidence type="ECO:0000256" key="3">
    <source>
        <dbReference type="ARBA" id="ARBA00023163"/>
    </source>
</evidence>
<dbReference type="GO" id="GO:0006355">
    <property type="term" value="P:regulation of DNA-templated transcription"/>
    <property type="evidence" value="ECO:0007669"/>
    <property type="project" value="InterPro"/>
</dbReference>
<accession>A0A0X3U0E2</accession>
<keyword evidence="6" id="KW-1185">Reference proteome</keyword>
<proteinExistence type="predicted"/>
<dbReference type="CDD" id="cd06170">
    <property type="entry name" value="LuxR_C_like"/>
    <property type="match status" value="1"/>
</dbReference>
<evidence type="ECO:0000259" key="4">
    <source>
        <dbReference type="PROSITE" id="PS50043"/>
    </source>
</evidence>
<dbReference type="STRING" id="1685378.AVO44_04760"/>
<dbReference type="Gene3D" id="1.10.10.10">
    <property type="entry name" value="Winged helix-like DNA-binding domain superfamily/Winged helix DNA-binding domain"/>
    <property type="match status" value="1"/>
</dbReference>
<dbReference type="Gene3D" id="3.30.450.20">
    <property type="entry name" value="PAS domain"/>
    <property type="match status" value="1"/>
</dbReference>
<dbReference type="PANTHER" id="PTHR44688:SF16">
    <property type="entry name" value="DNA-BINDING TRANSCRIPTIONAL ACTIVATOR DEVR_DOSR"/>
    <property type="match status" value="1"/>
</dbReference>
<feature type="domain" description="HTH luxR-type" evidence="4">
    <location>
        <begin position="112"/>
        <end position="177"/>
    </location>
</feature>
<dbReference type="OrthoDB" id="9782655at2"/>
<dbReference type="AlphaFoldDB" id="A0A0X3U0E2"/>
<evidence type="ECO:0000313" key="6">
    <source>
        <dbReference type="Proteomes" id="UP000053690"/>
    </source>
</evidence>
<gene>
    <name evidence="5" type="ORF">AVO44_04760</name>
</gene>
<dbReference type="PROSITE" id="PS50043">
    <property type="entry name" value="HTH_LUXR_2"/>
    <property type="match status" value="1"/>
</dbReference>
<evidence type="ECO:0000313" key="5">
    <source>
        <dbReference type="EMBL" id="KUJ81417.1"/>
    </source>
</evidence>
<dbReference type="InterPro" id="IPR036388">
    <property type="entry name" value="WH-like_DNA-bd_sf"/>
</dbReference>
<dbReference type="GO" id="GO:0003677">
    <property type="term" value="F:DNA binding"/>
    <property type="evidence" value="ECO:0007669"/>
    <property type="project" value="UniProtKB-KW"/>
</dbReference>
<dbReference type="SUPFAM" id="SSF55785">
    <property type="entry name" value="PYP-like sensor domain (PAS domain)"/>
    <property type="match status" value="1"/>
</dbReference>
<dbReference type="SUPFAM" id="SSF46894">
    <property type="entry name" value="C-terminal effector domain of the bipartite response regulators"/>
    <property type="match status" value="1"/>
</dbReference>
<dbReference type="InterPro" id="IPR035965">
    <property type="entry name" value="PAS-like_dom_sf"/>
</dbReference>
<dbReference type="Proteomes" id="UP000053690">
    <property type="component" value="Unassembled WGS sequence"/>
</dbReference>
<comment type="caution">
    <text evidence="5">The sequence shown here is derived from an EMBL/GenBank/DDBJ whole genome shotgun (WGS) entry which is preliminary data.</text>
</comment>
<evidence type="ECO:0000256" key="2">
    <source>
        <dbReference type="ARBA" id="ARBA00023125"/>
    </source>
</evidence>
<name>A0A0X3U0E2_9RHOB</name>
<dbReference type="CDD" id="cd00130">
    <property type="entry name" value="PAS"/>
    <property type="match status" value="1"/>
</dbReference>
<dbReference type="Pfam" id="PF13426">
    <property type="entry name" value="PAS_9"/>
    <property type="match status" value="1"/>
</dbReference>
<dbReference type="Pfam" id="PF00196">
    <property type="entry name" value="GerE"/>
    <property type="match status" value="1"/>
</dbReference>
<dbReference type="InterPro" id="IPR016032">
    <property type="entry name" value="Sig_transdc_resp-reg_C-effctor"/>
</dbReference>
<dbReference type="NCBIfam" id="TIGR00229">
    <property type="entry name" value="sensory_box"/>
    <property type="match status" value="1"/>
</dbReference>
<keyword evidence="3" id="KW-0804">Transcription</keyword>
<evidence type="ECO:0000256" key="1">
    <source>
        <dbReference type="ARBA" id="ARBA00023015"/>
    </source>
</evidence>
<dbReference type="EMBL" id="LQBP01000002">
    <property type="protein sequence ID" value="KUJ81417.1"/>
    <property type="molecule type" value="Genomic_DNA"/>
</dbReference>
<keyword evidence="1" id="KW-0805">Transcription regulation</keyword>
<organism evidence="5 6">
    <name type="scientific">Ruegeria profundi</name>
    <dbReference type="NCBI Taxonomy" id="1685378"/>
    <lineage>
        <taxon>Bacteria</taxon>
        <taxon>Pseudomonadati</taxon>
        <taxon>Pseudomonadota</taxon>
        <taxon>Alphaproteobacteria</taxon>
        <taxon>Rhodobacterales</taxon>
        <taxon>Roseobacteraceae</taxon>
        <taxon>Ruegeria</taxon>
    </lineage>
</organism>
<dbReference type="InterPro" id="IPR000792">
    <property type="entry name" value="Tscrpt_reg_LuxR_C"/>
</dbReference>
<protein>
    <submittedName>
        <fullName evidence="5">Helix-turn-helix transcriptional regulator</fullName>
    </submittedName>
</protein>
<dbReference type="SMART" id="SM00421">
    <property type="entry name" value="HTH_LUXR"/>
    <property type="match status" value="1"/>
</dbReference>
<dbReference type="InterPro" id="IPR000014">
    <property type="entry name" value="PAS"/>
</dbReference>
<dbReference type="PANTHER" id="PTHR44688">
    <property type="entry name" value="DNA-BINDING TRANSCRIPTIONAL ACTIVATOR DEVR_DOSR"/>
    <property type="match status" value="1"/>
</dbReference>